<gene>
    <name evidence="3" type="ORF">IFM12276_33650</name>
</gene>
<dbReference type="EMBL" id="AP026978">
    <property type="protein sequence ID" value="BDU00337.1"/>
    <property type="molecule type" value="Genomic_DNA"/>
</dbReference>
<protein>
    <recommendedName>
        <fullName evidence="2">DUF7159 domain-containing protein</fullName>
    </recommendedName>
</protein>
<dbReference type="InterPro" id="IPR055583">
    <property type="entry name" value="DUF7159"/>
</dbReference>
<dbReference type="SUPFAM" id="SSF53067">
    <property type="entry name" value="Actin-like ATPase domain"/>
    <property type="match status" value="1"/>
</dbReference>
<dbReference type="Pfam" id="PF23717">
    <property type="entry name" value="DUF7159"/>
    <property type="match status" value="1"/>
</dbReference>
<feature type="domain" description="DUF7159" evidence="2">
    <location>
        <begin position="30"/>
        <end position="212"/>
    </location>
</feature>
<dbReference type="InterPro" id="IPR043129">
    <property type="entry name" value="ATPase_NBD"/>
</dbReference>
<evidence type="ECO:0000259" key="2">
    <source>
        <dbReference type="Pfam" id="PF23717"/>
    </source>
</evidence>
<proteinExistence type="predicted"/>
<evidence type="ECO:0000313" key="3">
    <source>
        <dbReference type="EMBL" id="BDU00337.1"/>
    </source>
</evidence>
<organism evidence="3 4">
    <name type="scientific">Nocardia sputorum</name>
    <dbReference type="NCBI Taxonomy" id="2984338"/>
    <lineage>
        <taxon>Bacteria</taxon>
        <taxon>Bacillati</taxon>
        <taxon>Actinomycetota</taxon>
        <taxon>Actinomycetes</taxon>
        <taxon>Mycobacteriales</taxon>
        <taxon>Nocardiaceae</taxon>
        <taxon>Nocardia</taxon>
    </lineage>
</organism>
<evidence type="ECO:0000256" key="1">
    <source>
        <dbReference type="SAM" id="MobiDB-lite"/>
    </source>
</evidence>
<feature type="compositionally biased region" description="Pro residues" evidence="1">
    <location>
        <begin position="298"/>
        <end position="316"/>
    </location>
</feature>
<feature type="region of interest" description="Disordered" evidence="1">
    <location>
        <begin position="294"/>
        <end position="390"/>
    </location>
</feature>
<keyword evidence="4" id="KW-1185">Reference proteome</keyword>
<accession>A0ABM8CZ53</accession>
<reference evidence="3 4" key="1">
    <citation type="submission" date="2022-11" db="EMBL/GenBank/DDBJ databases">
        <title>Genome Sequencing of Nocardia sp. ON39_IFM12276 and assembly.</title>
        <authorList>
            <person name="Shimojima M."/>
            <person name="Toyokawa M."/>
            <person name="Uesaka K."/>
        </authorList>
    </citation>
    <scope>NUCLEOTIDE SEQUENCE [LARGE SCALE GENOMIC DNA]</scope>
    <source>
        <strain evidence="3 4">IFM 12276</strain>
    </source>
</reference>
<dbReference type="PRINTS" id="PR01217">
    <property type="entry name" value="PRICHEXTENSN"/>
</dbReference>
<evidence type="ECO:0000313" key="4">
    <source>
        <dbReference type="Proteomes" id="UP001317870"/>
    </source>
</evidence>
<sequence>MVRGVMLTSTAPRGTRPEVLRDIAQPVERSTAAAVAAALDALTDEAGTDAEIDDVAVAYRTVAERRAIVSQLSSVSWRSSSLVSTKTALLALLQDFPGLARYDTLLVLEVVGYHTSYLVTGPDRHQIRTSGAWSSGVVDADTAELAIGRIRPALAAAELSPDAVVLCGSSAGNPDVVAAVRRGLAVPVIVAPDPADAAAYGAALVAAAPFRSASAAPAASDRRHPGRVILAGAAAAAVLGGAAIAVAQAREGRPADVEGRGPVEAPISAAQPVVPNPAEAPPVAAGEQAPIAVLPGPAALPEPYPGPPVPPAPAPYPVDDQARSPAAEPLPPPPPAPPQFEPQPPPERHRPPTTTYSPEPPGPSPTTAAVPDDTYLFPGEAPPPPWNADPAAVQAWWDNHWKLKESWLHGR</sequence>
<dbReference type="Proteomes" id="UP001317870">
    <property type="component" value="Chromosome"/>
</dbReference>
<name>A0ABM8CZ53_9NOCA</name>
<feature type="compositionally biased region" description="Pro residues" evidence="1">
    <location>
        <begin position="328"/>
        <end position="345"/>
    </location>
</feature>